<gene>
    <name evidence="1" type="ORF">NC99_06740</name>
</gene>
<reference evidence="2" key="1">
    <citation type="submission" date="2015-07" db="EMBL/GenBank/DDBJ databases">
        <title>Genome sequencing of Sunxiuqinia dokdonensis strain SK.</title>
        <authorList>
            <person name="Ahn S."/>
            <person name="Kim B.-C."/>
        </authorList>
    </citation>
    <scope>NUCLEOTIDE SEQUENCE [LARGE SCALE GENOMIC DNA]</scope>
    <source>
        <strain evidence="2">SK</strain>
    </source>
</reference>
<dbReference type="Proteomes" id="UP000036958">
    <property type="component" value="Unassembled WGS sequence"/>
</dbReference>
<name>A0A0L8VDH6_9BACT</name>
<sequence length="79" mass="8902">MLIFLPAGINAAPQSRFSASLPIPKFCVDSASVQRLRNGEFEQMMTAIICWRKEKNIKSLSFVLKTKPNNKKIGVFSRT</sequence>
<accession>A0A0L8VDH6</accession>
<dbReference type="EMBL" id="LGIA01000025">
    <property type="protein sequence ID" value="KOH46535.1"/>
    <property type="molecule type" value="Genomic_DNA"/>
</dbReference>
<keyword evidence="2" id="KW-1185">Reference proteome</keyword>
<dbReference type="AlphaFoldDB" id="A0A0L8VDH6"/>
<evidence type="ECO:0000313" key="2">
    <source>
        <dbReference type="Proteomes" id="UP000036958"/>
    </source>
</evidence>
<proteinExistence type="predicted"/>
<evidence type="ECO:0000313" key="1">
    <source>
        <dbReference type="EMBL" id="KOH46535.1"/>
    </source>
</evidence>
<comment type="caution">
    <text evidence="1">The sequence shown here is derived from an EMBL/GenBank/DDBJ whole genome shotgun (WGS) entry which is preliminary data.</text>
</comment>
<protein>
    <submittedName>
        <fullName evidence="1">Uncharacterized protein</fullName>
    </submittedName>
</protein>
<organism evidence="1 2">
    <name type="scientific">Sunxiuqinia dokdonensis</name>
    <dbReference type="NCBI Taxonomy" id="1409788"/>
    <lineage>
        <taxon>Bacteria</taxon>
        <taxon>Pseudomonadati</taxon>
        <taxon>Bacteroidota</taxon>
        <taxon>Bacteroidia</taxon>
        <taxon>Marinilabiliales</taxon>
        <taxon>Prolixibacteraceae</taxon>
        <taxon>Sunxiuqinia</taxon>
    </lineage>
</organism>
<dbReference type="STRING" id="1409788.NC99_06740"/>